<feature type="compositionally biased region" description="Acidic residues" evidence="1">
    <location>
        <begin position="534"/>
        <end position="578"/>
    </location>
</feature>
<keyword evidence="3" id="KW-1185">Reference proteome</keyword>
<dbReference type="EMBL" id="JAAAJB010000500">
    <property type="protein sequence ID" value="KAG0254725.1"/>
    <property type="molecule type" value="Genomic_DNA"/>
</dbReference>
<sequence length="660" mass="71304">MSSRPTARAGLRRPDFGPMQHRSFRAVSPGFQQPQHQQQQQQQQHQEQHVIRRRTIVDGSLAHALQESNLVSSSNSSTSRYSQTRATSLLSSQLSGLNRGAGSLAQQQQALSNEGVQDRIQTDPTWRATTTTVASSSSSASTIPEYSMAAAGQVLMDDSPQDPFPATGSTPATPRRSLPRTPRRRSQTPSQTAPRRSSLRALAEADERMRRQSMLGAQRLAPISRSDYSPMNVIRLLSRVPGFAPAPKPPPPSSGRGPIPGSEHWRKLTPKSERTRSWPLPGMEGDQGDALSGDTSASSSSAAAAGKRQQQLSNPFLQNDQWADVTGDDVADEDATAARRRDLTDVSMEYKLGGGGGGGGEADAQESGDRMDGQTLMTTPGGQGALEDGEQATLEDPFDMSWQDARRERSLLASEGDPLTGEMSVGRLSQILGEKAVLYDDEEAATTAEATTTTAEAAMEAAEEDAQMTLDQDVEDQAPGADDQQGRDVEEGEGEAEGAMPMQGDDGWEDIPEGADVLDGVVNDAQEAVHGDGAPDEVNEMQVDVEEEPQNEPNQEGEEVGQQDQQDDEVGWQDEEDQDGARGRRGDNQVVYLDDLPSELGMMSNGQFLSVDKPKGKKSVRMSKKGRVVPSLPISLQRQLVQTFARSRLSREAMEEITEA</sequence>
<feature type="region of interest" description="Disordered" evidence="1">
    <location>
        <begin position="243"/>
        <end position="388"/>
    </location>
</feature>
<organism evidence="2 3">
    <name type="scientific">Actinomortierella ambigua</name>
    <dbReference type="NCBI Taxonomy" id="1343610"/>
    <lineage>
        <taxon>Eukaryota</taxon>
        <taxon>Fungi</taxon>
        <taxon>Fungi incertae sedis</taxon>
        <taxon>Mucoromycota</taxon>
        <taxon>Mortierellomycotina</taxon>
        <taxon>Mortierellomycetes</taxon>
        <taxon>Mortierellales</taxon>
        <taxon>Mortierellaceae</taxon>
        <taxon>Actinomortierella</taxon>
    </lineage>
</organism>
<feature type="compositionally biased region" description="Basic and acidic residues" evidence="1">
    <location>
        <begin position="263"/>
        <end position="276"/>
    </location>
</feature>
<evidence type="ECO:0000313" key="2">
    <source>
        <dbReference type="EMBL" id="KAG0254725.1"/>
    </source>
</evidence>
<feature type="compositionally biased region" description="Gly residues" evidence="1">
    <location>
        <begin position="352"/>
        <end position="361"/>
    </location>
</feature>
<feature type="compositionally biased region" description="Acidic residues" evidence="1">
    <location>
        <begin position="326"/>
        <end position="335"/>
    </location>
</feature>
<feature type="compositionally biased region" description="Acidic residues" evidence="1">
    <location>
        <begin position="461"/>
        <end position="476"/>
    </location>
</feature>
<feature type="region of interest" description="Disordered" evidence="1">
    <location>
        <begin position="1"/>
        <end position="50"/>
    </location>
</feature>
<feature type="compositionally biased region" description="Pro residues" evidence="1">
    <location>
        <begin position="244"/>
        <end position="253"/>
    </location>
</feature>
<feature type="region of interest" description="Disordered" evidence="1">
    <location>
        <begin position="444"/>
        <end position="627"/>
    </location>
</feature>
<reference evidence="2" key="1">
    <citation type="journal article" date="2020" name="Fungal Divers.">
        <title>Resolving the Mortierellaceae phylogeny through synthesis of multi-gene phylogenetics and phylogenomics.</title>
        <authorList>
            <person name="Vandepol N."/>
            <person name="Liber J."/>
            <person name="Desiro A."/>
            <person name="Na H."/>
            <person name="Kennedy M."/>
            <person name="Barry K."/>
            <person name="Grigoriev I.V."/>
            <person name="Miller A.N."/>
            <person name="O'Donnell K."/>
            <person name="Stajich J.E."/>
            <person name="Bonito G."/>
        </authorList>
    </citation>
    <scope>NUCLEOTIDE SEQUENCE</scope>
    <source>
        <strain evidence="2">BC1065</strain>
    </source>
</reference>
<protein>
    <submittedName>
        <fullName evidence="2">Uncharacterized protein</fullName>
    </submittedName>
</protein>
<feature type="compositionally biased region" description="Basic residues" evidence="1">
    <location>
        <begin position="177"/>
        <end position="186"/>
    </location>
</feature>
<evidence type="ECO:0000313" key="3">
    <source>
        <dbReference type="Proteomes" id="UP000807716"/>
    </source>
</evidence>
<feature type="non-terminal residue" evidence="2">
    <location>
        <position position="1"/>
    </location>
</feature>
<feature type="region of interest" description="Disordered" evidence="1">
    <location>
        <begin position="156"/>
        <end position="200"/>
    </location>
</feature>
<gene>
    <name evidence="2" type="ORF">DFQ27_006702</name>
</gene>
<feature type="compositionally biased region" description="Polar residues" evidence="1">
    <location>
        <begin position="308"/>
        <end position="321"/>
    </location>
</feature>
<feature type="compositionally biased region" description="Low complexity" evidence="1">
    <location>
        <begin position="296"/>
        <end position="305"/>
    </location>
</feature>
<feature type="compositionally biased region" description="Low complexity" evidence="1">
    <location>
        <begin position="445"/>
        <end position="460"/>
    </location>
</feature>
<comment type="caution">
    <text evidence="2">The sequence shown here is derived from an EMBL/GenBank/DDBJ whole genome shotgun (WGS) entry which is preliminary data.</text>
</comment>
<feature type="compositionally biased region" description="Low complexity" evidence="1">
    <location>
        <begin position="128"/>
        <end position="142"/>
    </location>
</feature>
<proteinExistence type="predicted"/>
<dbReference type="Proteomes" id="UP000807716">
    <property type="component" value="Unassembled WGS sequence"/>
</dbReference>
<dbReference type="OrthoDB" id="10071681at2759"/>
<name>A0A9P6PXF1_9FUNG</name>
<evidence type="ECO:0000256" key="1">
    <source>
        <dbReference type="SAM" id="MobiDB-lite"/>
    </source>
</evidence>
<feature type="compositionally biased region" description="Basic residues" evidence="1">
    <location>
        <begin position="615"/>
        <end position="627"/>
    </location>
</feature>
<accession>A0A9P6PXF1</accession>
<feature type="compositionally biased region" description="Low complexity" evidence="1">
    <location>
        <begin position="32"/>
        <end position="45"/>
    </location>
</feature>
<feature type="region of interest" description="Disordered" evidence="1">
    <location>
        <begin position="105"/>
        <end position="142"/>
    </location>
</feature>
<dbReference type="AlphaFoldDB" id="A0A9P6PXF1"/>